<name>U2HYL3_9SPHI</name>
<dbReference type="STRING" id="1346330.M472_17895"/>
<dbReference type="OrthoDB" id="9788101at2"/>
<comment type="caution">
    <text evidence="2">The sequence shown here is derived from an EMBL/GenBank/DDBJ whole genome shotgun (WGS) entry which is preliminary data.</text>
</comment>
<organism evidence="2 3">
    <name type="scientific">Sphingobacterium paucimobilis HER1398</name>
    <dbReference type="NCBI Taxonomy" id="1346330"/>
    <lineage>
        <taxon>Bacteria</taxon>
        <taxon>Pseudomonadati</taxon>
        <taxon>Bacteroidota</taxon>
        <taxon>Sphingobacteriia</taxon>
        <taxon>Sphingobacteriales</taxon>
        <taxon>Sphingobacteriaceae</taxon>
        <taxon>Sphingobacterium</taxon>
    </lineage>
</organism>
<dbReference type="PANTHER" id="PTHR22916">
    <property type="entry name" value="GLYCOSYLTRANSFERASE"/>
    <property type="match status" value="1"/>
</dbReference>
<dbReference type="RefSeq" id="WP_021068730.1">
    <property type="nucleotide sequence ID" value="NZ_ATDL01000004.1"/>
</dbReference>
<accession>U2HYL3</accession>
<gene>
    <name evidence="2" type="ORF">M472_17895</name>
</gene>
<dbReference type="InterPro" id="IPR001173">
    <property type="entry name" value="Glyco_trans_2-like"/>
</dbReference>
<dbReference type="AlphaFoldDB" id="U2HYL3"/>
<evidence type="ECO:0000259" key="1">
    <source>
        <dbReference type="Pfam" id="PF00535"/>
    </source>
</evidence>
<feature type="domain" description="Glycosyltransferase 2-like" evidence="1">
    <location>
        <begin position="6"/>
        <end position="133"/>
    </location>
</feature>
<dbReference type="InterPro" id="IPR029044">
    <property type="entry name" value="Nucleotide-diphossugar_trans"/>
</dbReference>
<dbReference type="GO" id="GO:0016758">
    <property type="term" value="F:hexosyltransferase activity"/>
    <property type="evidence" value="ECO:0007669"/>
    <property type="project" value="UniProtKB-ARBA"/>
</dbReference>
<protein>
    <recommendedName>
        <fullName evidence="1">Glycosyltransferase 2-like domain-containing protein</fullName>
    </recommendedName>
</protein>
<dbReference type="EMBL" id="ATDL01000004">
    <property type="protein sequence ID" value="ERJ60632.1"/>
    <property type="molecule type" value="Genomic_DNA"/>
</dbReference>
<reference evidence="2 3" key="1">
    <citation type="journal article" date="2013" name="Genome Announc.">
        <title>The Draft Genome Sequence of Sphingomonas paucimobilis Strain HER1398 (Proteobacteria), Host to the Giant PAU Phage, Indicates That It Is a Member of the Genus Sphingobacterium (Bacteroidetes).</title>
        <authorList>
            <person name="White R.A.III."/>
            <person name="Suttle C.A."/>
        </authorList>
    </citation>
    <scope>NUCLEOTIDE SEQUENCE [LARGE SCALE GENOMIC DNA]</scope>
    <source>
        <strain evidence="2 3">HER1398</strain>
    </source>
</reference>
<keyword evidence="3" id="KW-1185">Reference proteome</keyword>
<proteinExistence type="predicted"/>
<dbReference type="SUPFAM" id="SSF53448">
    <property type="entry name" value="Nucleotide-diphospho-sugar transferases"/>
    <property type="match status" value="1"/>
</dbReference>
<dbReference type="Gene3D" id="3.90.550.10">
    <property type="entry name" value="Spore Coat Polysaccharide Biosynthesis Protein SpsA, Chain A"/>
    <property type="match status" value="1"/>
</dbReference>
<evidence type="ECO:0000313" key="2">
    <source>
        <dbReference type="EMBL" id="ERJ60632.1"/>
    </source>
</evidence>
<dbReference type="PANTHER" id="PTHR22916:SF67">
    <property type="entry name" value="COLANIC ACID BIOSYNTHESIS GLYCOSYL TRANSFERASE WCAE-RELATED"/>
    <property type="match status" value="1"/>
</dbReference>
<dbReference type="Pfam" id="PF00535">
    <property type="entry name" value="Glycos_transf_2"/>
    <property type="match status" value="1"/>
</dbReference>
<evidence type="ECO:0000313" key="3">
    <source>
        <dbReference type="Proteomes" id="UP000016584"/>
    </source>
</evidence>
<dbReference type="Proteomes" id="UP000016584">
    <property type="component" value="Unassembled WGS sequence"/>
</dbReference>
<dbReference type="CDD" id="cd06433">
    <property type="entry name" value="GT_2_WfgS_like"/>
    <property type="match status" value="1"/>
</dbReference>
<dbReference type="PATRIC" id="fig|1346330.5.peg.536"/>
<dbReference type="eggNOG" id="COG1216">
    <property type="taxonomic scope" value="Bacteria"/>
</dbReference>
<sequence length="275" mass="32122">MRVKFSVVTINYNNKEGLSNTIQSVTSQKYSDVEYIVIDGGSDDGSISVIEEYREQIDCIVIEKDKGIYDAMNKGIERSTGDYLIFMNSGDTFFDSETISTYVDHVDDKSDILYGDAMGVKNGIEIMRLQQPKELDVSFWLFHSINHQASAISKNIFDRFGVYSDKRQVITVDWQYFIKIYLKDGVKFKYINQILCNYDLGGVSSDVALSQQHRLERESFIEKKLPEYWQTYQLLYDRKQKRTEQYFYIKQFPMAFKILKGLMSIILVFLPKRDI</sequence>